<feature type="binding site" evidence="7">
    <location>
        <position position="319"/>
    </location>
    <ligand>
        <name>Zn(2+)</name>
        <dbReference type="ChEBI" id="CHEBI:29105"/>
    </ligand>
</feature>
<dbReference type="GO" id="GO:0008616">
    <property type="term" value="P:tRNA queuosine(34) biosynthetic process"/>
    <property type="evidence" value="ECO:0007669"/>
    <property type="project" value="UniProtKB-UniRule"/>
</dbReference>
<dbReference type="NCBIfam" id="TIGR00449">
    <property type="entry name" value="tgt_general"/>
    <property type="match status" value="1"/>
</dbReference>
<comment type="caution">
    <text evidence="7">Lacks conserved residue(s) required for the propagation of feature annotation.</text>
</comment>
<feature type="binding site" evidence="7">
    <location>
        <position position="324"/>
    </location>
    <ligand>
        <name>Zn(2+)</name>
        <dbReference type="ChEBI" id="CHEBI:29105"/>
    </ligand>
</feature>
<dbReference type="Pfam" id="PF01702">
    <property type="entry name" value="TGT"/>
    <property type="match status" value="1"/>
</dbReference>
<keyword evidence="1 7" id="KW-0328">Glycosyltransferase</keyword>
<dbReference type="GO" id="GO:0008479">
    <property type="term" value="F:tRNA-guanosine(34) queuine transglycosylase activity"/>
    <property type="evidence" value="ECO:0007669"/>
    <property type="project" value="UniProtKB-UniRule"/>
</dbReference>
<dbReference type="PANTHER" id="PTHR43468">
    <property type="match status" value="1"/>
</dbReference>
<dbReference type="InterPro" id="IPR002616">
    <property type="entry name" value="tRNA_ribo_trans-like"/>
</dbReference>
<sequence length="372" mass="41579">MSLKFRVIHKSKISRARVGQIETAHGVIDTPAFVPVATNGALKGVIDHAKIPLIFCNTYHLIIHPGTEAIAQLGGIHKFINRNAPIITDSGGFQIFSLAYGSVVEEIKSQGKKKGTSSILKITDDGVWFKSYRDGRKLFLSPEVSIEAQKNLGADIIIPLDELLPFHTEKKYFLDSCSRTYIWEKRSLDYHKRNPGYQSMYGVIHGGIDPEQRKIGCQFVEDNPFDGFAIGGSLGRNIKELIDVVNVTTSHLTWERPVHLLGIGDLPSIRSTISFGIDSFDSSYPTKAARHGLILSSQGPIKIENRIYANDLSPIDNSCTCLTCSSKISRAYLRHLFKASEPNAVIWASIHNLHYMQQFMQDLRQKILEDKI</sequence>
<comment type="catalytic activity">
    <reaction evidence="7">
        <text>7-aminomethyl-7-carbaguanine + guanosine(34) in tRNA = 7-aminomethyl-7-carbaguanosine(34) in tRNA + guanine</text>
        <dbReference type="Rhea" id="RHEA:24104"/>
        <dbReference type="Rhea" id="RHEA-COMP:10341"/>
        <dbReference type="Rhea" id="RHEA-COMP:10342"/>
        <dbReference type="ChEBI" id="CHEBI:16235"/>
        <dbReference type="ChEBI" id="CHEBI:58703"/>
        <dbReference type="ChEBI" id="CHEBI:74269"/>
        <dbReference type="ChEBI" id="CHEBI:82833"/>
        <dbReference type="EC" id="2.4.2.29"/>
    </reaction>
</comment>
<dbReference type="SUPFAM" id="SSF51713">
    <property type="entry name" value="tRNA-guanine transglycosylase"/>
    <property type="match status" value="1"/>
</dbReference>
<dbReference type="PANTHER" id="PTHR43468:SF1">
    <property type="entry name" value="TRNA-GUANOSINE(34) QUEUINE TRANSGLYCOSYLASE"/>
    <property type="match status" value="1"/>
</dbReference>
<reference evidence="9 10" key="1">
    <citation type="submission" date="2013-04" db="EMBL/GenBank/DDBJ databases">
        <title>Genome sequence of Chlamydia psittaci 10-1398/11.</title>
        <authorList>
            <person name="Huot-Creasy H."/>
            <person name="McCracken C.L."/>
            <person name="Humphries M."/>
            <person name="Sachse K."/>
            <person name="Laroucau K."/>
            <person name="Bavoil P."/>
            <person name="Myers G.S."/>
        </authorList>
    </citation>
    <scope>NUCLEOTIDE SEQUENCE [LARGE SCALE GENOMIC DNA]</scope>
    <source>
        <strain evidence="9 10">10_1398_11</strain>
    </source>
</reference>
<comment type="cofactor">
    <cofactor evidence="7">
        <name>Zn(2+)</name>
        <dbReference type="ChEBI" id="CHEBI:29105"/>
    </cofactor>
    <text evidence="7">Binds 1 zinc ion per subunit.</text>
</comment>
<comment type="pathway">
    <text evidence="7">tRNA modification; tRNA-queuosine biosynthesis.</text>
</comment>
<dbReference type="OrthoDB" id="9805417at2"/>
<name>S7J5I6_9CHLA</name>
<feature type="binding site" evidence="7">
    <location>
        <position position="232"/>
    </location>
    <ligand>
        <name>substrate</name>
    </ligand>
</feature>
<evidence type="ECO:0000256" key="7">
    <source>
        <dbReference type="HAMAP-Rule" id="MF_00168"/>
    </source>
</evidence>
<dbReference type="InterPro" id="IPR004803">
    <property type="entry name" value="TGT"/>
</dbReference>
<feature type="binding site" evidence="7">
    <location>
        <position position="161"/>
    </location>
    <ligand>
        <name>substrate</name>
    </ligand>
</feature>
<evidence type="ECO:0000256" key="3">
    <source>
        <dbReference type="ARBA" id="ARBA00022694"/>
    </source>
</evidence>
<feature type="domain" description="tRNA-guanine(15) transglycosylase-like" evidence="8">
    <location>
        <begin position="15"/>
        <end position="371"/>
    </location>
</feature>
<comment type="similarity">
    <text evidence="7">Belongs to the queuine tRNA-ribosyltransferase family.</text>
</comment>
<gene>
    <name evidence="7 9" type="primary">tgt</name>
    <name evidence="9" type="ORF">CP10139811_0177</name>
</gene>
<protein>
    <recommendedName>
        <fullName evidence="7">Queuine tRNA-ribosyltransferase</fullName>
        <ecNumber evidence="7">2.4.2.29</ecNumber>
    </recommendedName>
    <alternativeName>
        <fullName evidence="7">Guanine insertion enzyme</fullName>
    </alternativeName>
    <alternativeName>
        <fullName evidence="7">tRNA-guanine transglycosylase</fullName>
    </alternativeName>
</protein>
<dbReference type="eggNOG" id="COG0343">
    <property type="taxonomic scope" value="Bacteria"/>
</dbReference>
<dbReference type="UniPathway" id="UPA00392"/>
<evidence type="ECO:0000313" key="10">
    <source>
        <dbReference type="Proteomes" id="UP000016200"/>
    </source>
</evidence>
<feature type="binding site" evidence="7">
    <location>
        <position position="321"/>
    </location>
    <ligand>
        <name>Zn(2+)</name>
        <dbReference type="ChEBI" id="CHEBI:29105"/>
    </ligand>
</feature>
<dbReference type="Gene3D" id="3.20.20.105">
    <property type="entry name" value="Queuine tRNA-ribosyltransferase-like"/>
    <property type="match status" value="1"/>
</dbReference>
<dbReference type="GO" id="GO:0046872">
    <property type="term" value="F:metal ion binding"/>
    <property type="evidence" value="ECO:0007669"/>
    <property type="project" value="UniProtKB-KW"/>
</dbReference>
<dbReference type="AlphaFoldDB" id="S7J5I6"/>
<dbReference type="HOGENOM" id="CLU_022060_0_2_0"/>
<comment type="caution">
    <text evidence="9">The sequence shown here is derived from an EMBL/GenBank/DDBJ whole genome shotgun (WGS) entry which is preliminary data.</text>
</comment>
<evidence type="ECO:0000256" key="6">
    <source>
        <dbReference type="ARBA" id="ARBA00022833"/>
    </source>
</evidence>
<feature type="active site" description="Proton acceptor" evidence="7">
    <location>
        <position position="89"/>
    </location>
</feature>
<dbReference type="InterPro" id="IPR036511">
    <property type="entry name" value="TGT-like_sf"/>
</dbReference>
<feature type="binding site" evidence="7">
    <location>
        <position position="351"/>
    </location>
    <ligand>
        <name>Zn(2+)</name>
        <dbReference type="ChEBI" id="CHEBI:29105"/>
    </ligand>
</feature>
<dbReference type="EMBL" id="ATNB01000062">
    <property type="protein sequence ID" value="EPP35297.1"/>
    <property type="molecule type" value="Genomic_DNA"/>
</dbReference>
<keyword evidence="6 7" id="KW-0862">Zinc</keyword>
<evidence type="ECO:0000256" key="1">
    <source>
        <dbReference type="ARBA" id="ARBA00022676"/>
    </source>
</evidence>
<organism evidence="9 10">
    <name type="scientific">Chlamydia ibidis</name>
    <dbReference type="NCBI Taxonomy" id="1405396"/>
    <lineage>
        <taxon>Bacteria</taxon>
        <taxon>Pseudomonadati</taxon>
        <taxon>Chlamydiota</taxon>
        <taxon>Chlamydiia</taxon>
        <taxon>Chlamydiales</taxon>
        <taxon>Chlamydiaceae</taxon>
        <taxon>Chlamydia/Chlamydophila group</taxon>
        <taxon>Chlamydia</taxon>
    </lineage>
</organism>
<dbReference type="Proteomes" id="UP000016200">
    <property type="component" value="Unassembled WGS sequence"/>
</dbReference>
<comment type="function">
    <text evidence="7">Catalyzes the base-exchange of a guanine (G) residue with the queuine precursor 7-aminomethyl-7-deazaguanine (PreQ1) at position 34 (anticodon wobble position) in tRNAs with GU(N) anticodons (tRNA-Asp, -Asn, -His and -Tyr). Catalysis occurs through a double-displacement mechanism. The nucleophile active site attacks the C1' of nucleotide 34 to detach the guanine base from the RNA, forming a covalent enzyme-RNA intermediate. The proton acceptor active site deprotonates the incoming PreQ1, allowing a nucleophilic attack on the C1' of the ribose to form the product. After dissociation, two additional enzymatic reactions on the tRNA convert PreQ1 to queuine (Q), resulting in the hypermodified nucleoside queuosine (7-(((4,5-cis-dihydroxy-2-cyclopenten-1-yl)amino)methyl)-7-deazaguanosine).</text>
</comment>
<dbReference type="NCBIfam" id="TIGR00430">
    <property type="entry name" value="Q_tRNA_tgt"/>
    <property type="match status" value="1"/>
</dbReference>
<keyword evidence="5 7" id="KW-0671">Queuosine biosynthesis</keyword>
<feature type="binding site" evidence="7">
    <location>
        <begin position="89"/>
        <end position="93"/>
    </location>
    <ligand>
        <name>substrate</name>
    </ligand>
</feature>
<keyword evidence="3 7" id="KW-0819">tRNA processing</keyword>
<dbReference type="HAMAP" id="MF_00168">
    <property type="entry name" value="Q_tRNA_Tgt"/>
    <property type="match status" value="1"/>
</dbReference>
<dbReference type="EC" id="2.4.2.29" evidence="7"/>
<keyword evidence="4 7" id="KW-0479">Metal-binding</keyword>
<evidence type="ECO:0000256" key="2">
    <source>
        <dbReference type="ARBA" id="ARBA00022679"/>
    </source>
</evidence>
<keyword evidence="2 7" id="KW-0808">Transferase</keyword>
<evidence type="ECO:0000259" key="8">
    <source>
        <dbReference type="Pfam" id="PF01702"/>
    </source>
</evidence>
<feature type="active site" description="Nucleophile" evidence="7">
    <location>
        <position position="281"/>
    </location>
</feature>
<evidence type="ECO:0000256" key="4">
    <source>
        <dbReference type="ARBA" id="ARBA00022723"/>
    </source>
</evidence>
<feature type="region of interest" description="RNA binding" evidence="7">
    <location>
        <begin position="262"/>
        <end position="268"/>
    </location>
</feature>
<comment type="subunit">
    <text evidence="7">Homodimer. Within each dimer, one monomer is responsible for RNA recognition and catalysis, while the other monomer binds to the replacement base PreQ1.</text>
</comment>
<proteinExistence type="inferred from homology"/>
<dbReference type="PATRIC" id="fig|1238237.3.peg.315"/>
<dbReference type="RefSeq" id="WP_020370174.1">
    <property type="nucleotide sequence ID" value="NZ_KE360207.1"/>
</dbReference>
<evidence type="ECO:0000313" key="9">
    <source>
        <dbReference type="EMBL" id="EPP35297.1"/>
    </source>
</evidence>
<accession>S7J5I6</accession>
<feature type="region of interest" description="RNA binding; important for wobble base 34 recognition" evidence="7">
    <location>
        <begin position="286"/>
        <end position="290"/>
    </location>
</feature>
<evidence type="ECO:0000256" key="5">
    <source>
        <dbReference type="ARBA" id="ARBA00022785"/>
    </source>
</evidence>